<keyword evidence="3 5" id="KW-0238">DNA-binding</keyword>
<reference evidence="7" key="1">
    <citation type="submission" date="2022-10" db="EMBL/GenBank/DDBJ databases">
        <title>The WGS of Solirubrobacter sp. CPCC 204708.</title>
        <authorList>
            <person name="Jiang Z."/>
        </authorList>
    </citation>
    <scope>NUCLEOTIDE SEQUENCE</scope>
    <source>
        <strain evidence="7">CPCC 204708</strain>
    </source>
</reference>
<dbReference type="SUPFAM" id="SSF48498">
    <property type="entry name" value="Tetracyclin repressor-like, C-terminal domain"/>
    <property type="match status" value="1"/>
</dbReference>
<dbReference type="InterPro" id="IPR036271">
    <property type="entry name" value="Tet_transcr_reg_TetR-rel_C_sf"/>
</dbReference>
<dbReference type="PROSITE" id="PS50977">
    <property type="entry name" value="HTH_TETR_2"/>
    <property type="match status" value="1"/>
</dbReference>
<protein>
    <submittedName>
        <fullName evidence="7">TetR/AcrR family transcriptional regulator C-terminal domain-containing protein</fullName>
    </submittedName>
</protein>
<dbReference type="PRINTS" id="PR00400">
    <property type="entry name" value="TETREPRESSOR"/>
</dbReference>
<evidence type="ECO:0000256" key="1">
    <source>
        <dbReference type="ARBA" id="ARBA00022491"/>
    </source>
</evidence>
<organism evidence="7 8">
    <name type="scientific">Solirubrobacter deserti</name>
    <dbReference type="NCBI Taxonomy" id="2282478"/>
    <lineage>
        <taxon>Bacteria</taxon>
        <taxon>Bacillati</taxon>
        <taxon>Actinomycetota</taxon>
        <taxon>Thermoleophilia</taxon>
        <taxon>Solirubrobacterales</taxon>
        <taxon>Solirubrobacteraceae</taxon>
        <taxon>Solirubrobacter</taxon>
    </lineage>
</organism>
<keyword evidence="4" id="KW-0804">Transcription</keyword>
<dbReference type="InterPro" id="IPR001647">
    <property type="entry name" value="HTH_TetR"/>
</dbReference>
<dbReference type="SUPFAM" id="SSF46689">
    <property type="entry name" value="Homeodomain-like"/>
    <property type="match status" value="1"/>
</dbReference>
<dbReference type="PRINTS" id="PR00455">
    <property type="entry name" value="HTHTETR"/>
</dbReference>
<dbReference type="InterPro" id="IPR004111">
    <property type="entry name" value="Repressor_TetR_C"/>
</dbReference>
<evidence type="ECO:0000256" key="5">
    <source>
        <dbReference type="PROSITE-ProRule" id="PRU00335"/>
    </source>
</evidence>
<evidence type="ECO:0000256" key="2">
    <source>
        <dbReference type="ARBA" id="ARBA00023015"/>
    </source>
</evidence>
<dbReference type="Pfam" id="PF00440">
    <property type="entry name" value="TetR_N"/>
    <property type="match status" value="1"/>
</dbReference>
<keyword evidence="8" id="KW-1185">Reference proteome</keyword>
<sequence length="215" mass="23558">MRRAPLTRERVLAAALELADAGGLESLSMRKVATALGVEAMSLYNHVANKEDLVDGLVDLVFAEIDLPVPGAPDWKGEMRRRAVSVREVLNRHRWAVGLMESRMRPGPANLRSHNAVMGCLREAGFAFRAAVHASSLLDAYIYGFALQEASLPFDTAQDHAEVVEAKQAAVPDLTPFPYLVEVFTEMARAGYDYATEFAFGLDLILGALERAQTK</sequence>
<dbReference type="Proteomes" id="UP001147700">
    <property type="component" value="Unassembled WGS sequence"/>
</dbReference>
<evidence type="ECO:0000256" key="4">
    <source>
        <dbReference type="ARBA" id="ARBA00023163"/>
    </source>
</evidence>
<keyword evidence="2" id="KW-0805">Transcription regulation</keyword>
<proteinExistence type="predicted"/>
<comment type="caution">
    <text evidence="7">The sequence shown here is derived from an EMBL/GenBank/DDBJ whole genome shotgun (WGS) entry which is preliminary data.</text>
</comment>
<dbReference type="Pfam" id="PF02909">
    <property type="entry name" value="TetR_C_1"/>
    <property type="match status" value="1"/>
</dbReference>
<dbReference type="InterPro" id="IPR050109">
    <property type="entry name" value="HTH-type_TetR-like_transc_reg"/>
</dbReference>
<dbReference type="RefSeq" id="WP_202955865.1">
    <property type="nucleotide sequence ID" value="NZ_JAPCID010000042.1"/>
</dbReference>
<dbReference type="Gene3D" id="1.10.10.60">
    <property type="entry name" value="Homeodomain-like"/>
    <property type="match status" value="1"/>
</dbReference>
<feature type="domain" description="HTH tetR-type" evidence="6">
    <location>
        <begin position="5"/>
        <end position="65"/>
    </location>
</feature>
<feature type="DNA-binding region" description="H-T-H motif" evidence="5">
    <location>
        <begin position="28"/>
        <end position="47"/>
    </location>
</feature>
<dbReference type="Gene3D" id="1.10.357.10">
    <property type="entry name" value="Tetracycline Repressor, domain 2"/>
    <property type="match status" value="1"/>
</dbReference>
<name>A0ABT4RPW3_9ACTN</name>
<evidence type="ECO:0000313" key="8">
    <source>
        <dbReference type="Proteomes" id="UP001147700"/>
    </source>
</evidence>
<gene>
    <name evidence="7" type="ORF">OJ962_24070</name>
</gene>
<accession>A0ABT4RPW3</accession>
<dbReference type="InterPro" id="IPR009057">
    <property type="entry name" value="Homeodomain-like_sf"/>
</dbReference>
<dbReference type="PANTHER" id="PTHR30055">
    <property type="entry name" value="HTH-TYPE TRANSCRIPTIONAL REGULATOR RUTR"/>
    <property type="match status" value="1"/>
</dbReference>
<keyword evidence="1" id="KW-0678">Repressor</keyword>
<dbReference type="EMBL" id="JAPCID010000042">
    <property type="protein sequence ID" value="MDA0140595.1"/>
    <property type="molecule type" value="Genomic_DNA"/>
</dbReference>
<evidence type="ECO:0000313" key="7">
    <source>
        <dbReference type="EMBL" id="MDA0140595.1"/>
    </source>
</evidence>
<evidence type="ECO:0000259" key="6">
    <source>
        <dbReference type="PROSITE" id="PS50977"/>
    </source>
</evidence>
<evidence type="ECO:0000256" key="3">
    <source>
        <dbReference type="ARBA" id="ARBA00023125"/>
    </source>
</evidence>
<dbReference type="PANTHER" id="PTHR30055:SF151">
    <property type="entry name" value="TRANSCRIPTIONAL REGULATORY PROTEIN"/>
    <property type="match status" value="1"/>
</dbReference>
<dbReference type="InterPro" id="IPR003012">
    <property type="entry name" value="Tet_transcr_reg_TetR"/>
</dbReference>